<organism evidence="1 2">
    <name type="scientific">Bodo saltans</name>
    <name type="common">Flagellated protozoan</name>
    <dbReference type="NCBI Taxonomy" id="75058"/>
    <lineage>
        <taxon>Eukaryota</taxon>
        <taxon>Discoba</taxon>
        <taxon>Euglenozoa</taxon>
        <taxon>Kinetoplastea</taxon>
        <taxon>Metakinetoplastina</taxon>
        <taxon>Eubodonida</taxon>
        <taxon>Bodonidae</taxon>
        <taxon>Bodo</taxon>
    </lineage>
</organism>
<dbReference type="AlphaFoldDB" id="A0A0S4J461"/>
<gene>
    <name evidence="1" type="ORF">BSAL_84365</name>
</gene>
<keyword evidence="2" id="KW-1185">Reference proteome</keyword>
<dbReference type="Proteomes" id="UP000051952">
    <property type="component" value="Unassembled WGS sequence"/>
</dbReference>
<proteinExistence type="predicted"/>
<dbReference type="VEuPathDB" id="TriTrypDB:BSAL_84365"/>
<accession>A0A0S4J461</accession>
<evidence type="ECO:0000313" key="1">
    <source>
        <dbReference type="EMBL" id="CUG74299.1"/>
    </source>
</evidence>
<reference evidence="2" key="1">
    <citation type="submission" date="2015-09" db="EMBL/GenBank/DDBJ databases">
        <authorList>
            <consortium name="Pathogen Informatics"/>
        </authorList>
    </citation>
    <scope>NUCLEOTIDE SEQUENCE [LARGE SCALE GENOMIC DNA]</scope>
    <source>
        <strain evidence="2">Lake Konstanz</strain>
    </source>
</reference>
<evidence type="ECO:0000313" key="2">
    <source>
        <dbReference type="Proteomes" id="UP000051952"/>
    </source>
</evidence>
<dbReference type="EMBL" id="CYKH01000975">
    <property type="protein sequence ID" value="CUG74299.1"/>
    <property type="molecule type" value="Genomic_DNA"/>
</dbReference>
<sequence length="71" mass="7935">MMWLCSAMLGSEVTAQDNYLILFLSCYCHVLLYVIQQVSMGSRKTQRYKEVSLPNASGLQIIVTLVFASGN</sequence>
<protein>
    <submittedName>
        <fullName evidence="1">GPI-anchored surface protein, putative</fullName>
    </submittedName>
</protein>
<name>A0A0S4J461_BODSA</name>